<name>A0A5R9GHG7_9BACL</name>
<sequence length="183" mass="21236">MLLYHFSEEPDIQTFVPRRAEQVDASYEVVWAIDEQHAVNYFFPRECPRIIYRKSETMSDEDRVRFFSDTTADTVIVTENAWWDRMNETVLYRYAFKAANFELYDEIAGYYIAKTTVEPIDVEPVGNLVKQIMKQGVELRFTPSLVPLREKILNSTIDDFSMIRLRNAKGMPEAAASPTSGNN</sequence>
<dbReference type="Pfam" id="PF21820">
    <property type="entry name" value="DUF6886"/>
    <property type="match status" value="1"/>
</dbReference>
<dbReference type="RefSeq" id="WP_138193880.1">
    <property type="nucleotide sequence ID" value="NZ_VCIW01000005.1"/>
</dbReference>
<gene>
    <name evidence="1" type="ORF">FE782_09610</name>
</gene>
<dbReference type="EMBL" id="VCIW01000005">
    <property type="protein sequence ID" value="TLS52223.1"/>
    <property type="molecule type" value="Genomic_DNA"/>
</dbReference>
<evidence type="ECO:0000313" key="2">
    <source>
        <dbReference type="Proteomes" id="UP000309676"/>
    </source>
</evidence>
<comment type="caution">
    <text evidence="1">The sequence shown here is derived from an EMBL/GenBank/DDBJ whole genome shotgun (WGS) entry which is preliminary data.</text>
</comment>
<proteinExistence type="predicted"/>
<evidence type="ECO:0000313" key="1">
    <source>
        <dbReference type="EMBL" id="TLS52223.1"/>
    </source>
</evidence>
<dbReference type="Proteomes" id="UP000309676">
    <property type="component" value="Unassembled WGS sequence"/>
</dbReference>
<dbReference type="InterPro" id="IPR049253">
    <property type="entry name" value="DUF6886"/>
</dbReference>
<accession>A0A5R9GHG7</accession>
<keyword evidence="2" id="KW-1185">Reference proteome</keyword>
<protein>
    <submittedName>
        <fullName evidence="1">Uncharacterized protein</fullName>
    </submittedName>
</protein>
<dbReference type="AlphaFoldDB" id="A0A5R9GHG7"/>
<organism evidence="1 2">
    <name type="scientific">Paenibacillus antri</name>
    <dbReference type="NCBI Taxonomy" id="2582848"/>
    <lineage>
        <taxon>Bacteria</taxon>
        <taxon>Bacillati</taxon>
        <taxon>Bacillota</taxon>
        <taxon>Bacilli</taxon>
        <taxon>Bacillales</taxon>
        <taxon>Paenibacillaceae</taxon>
        <taxon>Paenibacillus</taxon>
    </lineage>
</organism>
<dbReference type="OrthoDB" id="156685at2"/>
<reference evidence="1 2" key="1">
    <citation type="submission" date="2019-05" db="EMBL/GenBank/DDBJ databases">
        <authorList>
            <person name="Narsing Rao M.P."/>
            <person name="Li W.J."/>
        </authorList>
    </citation>
    <scope>NUCLEOTIDE SEQUENCE [LARGE SCALE GENOMIC DNA]</scope>
    <source>
        <strain evidence="1 2">SYSU_K30003</strain>
    </source>
</reference>